<accession>A0A9E9NSX3</accession>
<evidence type="ECO:0000313" key="2">
    <source>
        <dbReference type="EMBL" id="WAV90674.1"/>
    </source>
</evidence>
<reference evidence="2" key="1">
    <citation type="journal article" date="2022" name="Front. Microbiol.">
        <title>New perspectives on an old grouping: The genomic and phenotypic variability of Oxalobacter formigenes and the implications for calcium oxalate stone prevention.</title>
        <authorList>
            <person name="Chmiel J.A."/>
            <person name="Carr C."/>
            <person name="Stuivenberg G.A."/>
            <person name="Venema R."/>
            <person name="Chanyi R.M."/>
            <person name="Al K.F."/>
            <person name="Giguere D."/>
            <person name="Say H."/>
            <person name="Akouris P.P."/>
            <person name="Dominguez Romero S.A."/>
            <person name="Kwong A."/>
            <person name="Tai V."/>
            <person name="Koval S.F."/>
            <person name="Razvi H."/>
            <person name="Bjazevic J."/>
            <person name="Burton J.P."/>
        </authorList>
    </citation>
    <scope>NUCLEOTIDE SEQUENCE</scope>
    <source>
        <strain evidence="2">OxK</strain>
    </source>
</reference>
<evidence type="ECO:0000259" key="1">
    <source>
        <dbReference type="PROSITE" id="PS51085"/>
    </source>
</evidence>
<dbReference type="InterPro" id="IPR006058">
    <property type="entry name" value="2Fe2S_fd_BS"/>
</dbReference>
<dbReference type="AlphaFoldDB" id="A0A9E9NSX3"/>
<dbReference type="Pfam" id="PF00111">
    <property type="entry name" value="Fer2"/>
    <property type="match status" value="1"/>
</dbReference>
<dbReference type="PROSITE" id="PS51085">
    <property type="entry name" value="2FE2S_FER_2"/>
    <property type="match status" value="1"/>
</dbReference>
<protein>
    <submittedName>
        <fullName evidence="2">Class I ribonucleotide reductase maintenance protein YfaE</fullName>
    </submittedName>
</protein>
<dbReference type="EMBL" id="CP098251">
    <property type="protein sequence ID" value="WAV90674.1"/>
    <property type="molecule type" value="Genomic_DNA"/>
</dbReference>
<dbReference type="SUPFAM" id="SSF54292">
    <property type="entry name" value="2Fe-2S ferredoxin-like"/>
    <property type="match status" value="1"/>
</dbReference>
<dbReference type="GO" id="GO:0051537">
    <property type="term" value="F:2 iron, 2 sulfur cluster binding"/>
    <property type="evidence" value="ECO:0007669"/>
    <property type="project" value="InterPro"/>
</dbReference>
<name>A0A9E9NSX3_9BURK</name>
<dbReference type="InterPro" id="IPR012675">
    <property type="entry name" value="Beta-grasp_dom_sf"/>
</dbReference>
<dbReference type="InterPro" id="IPR036010">
    <property type="entry name" value="2Fe-2S_ferredoxin-like_sf"/>
</dbReference>
<dbReference type="Gene3D" id="3.10.20.30">
    <property type="match status" value="1"/>
</dbReference>
<dbReference type="InterPro" id="IPR001041">
    <property type="entry name" value="2Fe-2S_ferredoxin-type"/>
</dbReference>
<dbReference type="RefSeq" id="WP_269315665.1">
    <property type="nucleotide sequence ID" value="NZ_CP098251.1"/>
</dbReference>
<proteinExistence type="predicted"/>
<dbReference type="PROSITE" id="PS00197">
    <property type="entry name" value="2FE2S_FER_1"/>
    <property type="match status" value="1"/>
</dbReference>
<gene>
    <name evidence="2" type="primary">yfaE</name>
    <name evidence="2" type="ORF">NB646_07380</name>
</gene>
<feature type="domain" description="2Fe-2S ferredoxin-type" evidence="1">
    <location>
        <begin position="30"/>
        <end position="113"/>
    </location>
</feature>
<dbReference type="Proteomes" id="UP001164819">
    <property type="component" value="Chromosome"/>
</dbReference>
<organism evidence="2">
    <name type="scientific">Oxalobacter aliiformigenes</name>
    <dbReference type="NCBI Taxonomy" id="2946593"/>
    <lineage>
        <taxon>Bacteria</taxon>
        <taxon>Pseudomonadati</taxon>
        <taxon>Pseudomonadota</taxon>
        <taxon>Betaproteobacteria</taxon>
        <taxon>Burkholderiales</taxon>
        <taxon>Oxalobacteraceae</taxon>
        <taxon>Oxalobacter</taxon>
    </lineage>
</organism>
<dbReference type="NCBIfam" id="NF007985">
    <property type="entry name" value="PRK10713.1"/>
    <property type="match status" value="1"/>
</dbReference>
<sequence>MESSLKISVFADSTGEGQKREELAGMDEGYRVGLAASGREFRYFGEGEGTLLRFLEKRHVAIEYQCRSGYCGACRCRLAEGGVKYLTKPLAFVGEGDVLPCCCISASDIELDI</sequence>
<dbReference type="CDD" id="cd00207">
    <property type="entry name" value="fer2"/>
    <property type="match status" value="1"/>
</dbReference>